<accession>A0A816HS53</accession>
<feature type="compositionally biased region" description="Polar residues" evidence="1">
    <location>
        <begin position="104"/>
        <end position="115"/>
    </location>
</feature>
<feature type="region of interest" description="Disordered" evidence="1">
    <location>
        <begin position="67"/>
        <end position="115"/>
    </location>
</feature>
<sequence>TMIIGGVLGPVKAYLGTVESQGRGSLHLYLLIWLDINIKPTPSASDHSPQLATDSIYTALRTMEFTNSERNADHSNPSTVWSTPVKGQSSPSIPYASPVMLGGSPSTSYRSLSIP</sequence>
<dbReference type="AlphaFoldDB" id="A0A816HS53"/>
<evidence type="ECO:0000313" key="2">
    <source>
        <dbReference type="EMBL" id="CAF1690830.1"/>
    </source>
</evidence>
<dbReference type="Proteomes" id="UP000663828">
    <property type="component" value="Unassembled WGS sequence"/>
</dbReference>
<dbReference type="EMBL" id="CAJNOR010020808">
    <property type="protein sequence ID" value="CAF1690830.1"/>
    <property type="molecule type" value="Genomic_DNA"/>
</dbReference>
<protein>
    <submittedName>
        <fullName evidence="2">Uncharacterized protein</fullName>
    </submittedName>
</protein>
<evidence type="ECO:0000256" key="1">
    <source>
        <dbReference type="SAM" id="MobiDB-lite"/>
    </source>
</evidence>
<gene>
    <name evidence="2" type="ORF">XAT740_LOCUS63918</name>
</gene>
<keyword evidence="3" id="KW-1185">Reference proteome</keyword>
<name>A0A816HS53_ADIRI</name>
<reference evidence="2" key="1">
    <citation type="submission" date="2021-02" db="EMBL/GenBank/DDBJ databases">
        <authorList>
            <person name="Nowell W R."/>
        </authorList>
    </citation>
    <scope>NUCLEOTIDE SEQUENCE</scope>
</reference>
<evidence type="ECO:0000313" key="3">
    <source>
        <dbReference type="Proteomes" id="UP000663828"/>
    </source>
</evidence>
<feature type="non-terminal residue" evidence="2">
    <location>
        <position position="115"/>
    </location>
</feature>
<comment type="caution">
    <text evidence="2">The sequence shown here is derived from an EMBL/GenBank/DDBJ whole genome shotgun (WGS) entry which is preliminary data.</text>
</comment>
<feature type="non-terminal residue" evidence="2">
    <location>
        <position position="1"/>
    </location>
</feature>
<proteinExistence type="predicted"/>
<organism evidence="2 3">
    <name type="scientific">Adineta ricciae</name>
    <name type="common">Rotifer</name>
    <dbReference type="NCBI Taxonomy" id="249248"/>
    <lineage>
        <taxon>Eukaryota</taxon>
        <taxon>Metazoa</taxon>
        <taxon>Spiralia</taxon>
        <taxon>Gnathifera</taxon>
        <taxon>Rotifera</taxon>
        <taxon>Eurotatoria</taxon>
        <taxon>Bdelloidea</taxon>
        <taxon>Adinetida</taxon>
        <taxon>Adinetidae</taxon>
        <taxon>Adineta</taxon>
    </lineage>
</organism>
<feature type="compositionally biased region" description="Polar residues" evidence="1">
    <location>
        <begin position="67"/>
        <end position="92"/>
    </location>
</feature>